<proteinExistence type="inferred from homology"/>
<keyword evidence="7 10" id="KW-0472">Membrane</keyword>
<feature type="active site" evidence="9">
    <location>
        <position position="250"/>
    </location>
</feature>
<evidence type="ECO:0000256" key="9">
    <source>
        <dbReference type="PIRSR" id="PIRSR000439-1"/>
    </source>
</evidence>
<dbReference type="AlphaFoldDB" id="A0AAV8Y6C4"/>
<feature type="transmembrane region" description="Helical" evidence="10">
    <location>
        <begin position="260"/>
        <end position="279"/>
    </location>
</feature>
<dbReference type="Pfam" id="PF03062">
    <property type="entry name" value="MBOAT"/>
    <property type="match status" value="1"/>
</dbReference>
<dbReference type="PIRSF" id="PIRSF000439">
    <property type="entry name" value="Oat_ACAT_DAG_ARE"/>
    <property type="match status" value="1"/>
</dbReference>
<evidence type="ECO:0000256" key="7">
    <source>
        <dbReference type="ARBA" id="ARBA00023136"/>
    </source>
</evidence>
<dbReference type="PANTHER" id="PTHR10408">
    <property type="entry name" value="STEROL O-ACYLTRANSFERASE"/>
    <property type="match status" value="1"/>
</dbReference>
<evidence type="ECO:0000256" key="8">
    <source>
        <dbReference type="ARBA" id="ARBA00023315"/>
    </source>
</evidence>
<keyword evidence="8" id="KW-0012">Acyltransferase</keyword>
<dbReference type="GO" id="GO:0008374">
    <property type="term" value="F:O-acyltransferase activity"/>
    <property type="evidence" value="ECO:0007669"/>
    <property type="project" value="InterPro"/>
</dbReference>
<reference evidence="11" key="1">
    <citation type="journal article" date="2023" name="Insect Mol. Biol.">
        <title>Genome sequencing provides insights into the evolution of gene families encoding plant cell wall-degrading enzymes in longhorned beetles.</title>
        <authorList>
            <person name="Shin N.R."/>
            <person name="Okamura Y."/>
            <person name="Kirsch R."/>
            <person name="Pauchet Y."/>
        </authorList>
    </citation>
    <scope>NUCLEOTIDE SEQUENCE</scope>
    <source>
        <strain evidence="11">AMC_N1</strain>
    </source>
</reference>
<dbReference type="InterPro" id="IPR014371">
    <property type="entry name" value="Oat_ACAT_DAG_ARE"/>
</dbReference>
<dbReference type="InterPro" id="IPR004299">
    <property type="entry name" value="MBOAT_fam"/>
</dbReference>
<evidence type="ECO:0000313" key="12">
    <source>
        <dbReference type="Proteomes" id="UP001162162"/>
    </source>
</evidence>
<keyword evidence="12" id="KW-1185">Reference proteome</keyword>
<evidence type="ECO:0000256" key="10">
    <source>
        <dbReference type="SAM" id="Phobius"/>
    </source>
</evidence>
<comment type="caution">
    <text evidence="11">The sequence shown here is derived from an EMBL/GenBank/DDBJ whole genome shotgun (WGS) entry which is preliminary data.</text>
</comment>
<keyword evidence="6 10" id="KW-1133">Transmembrane helix</keyword>
<accession>A0AAV8Y6C4</accession>
<keyword evidence="3" id="KW-0808">Transferase</keyword>
<dbReference type="PANTHER" id="PTHR10408:SF8">
    <property type="entry name" value="O-ACYLTRANSFERASE"/>
    <property type="match status" value="1"/>
</dbReference>
<name>A0AAV8Y6C4_9CUCU</name>
<evidence type="ECO:0000256" key="4">
    <source>
        <dbReference type="ARBA" id="ARBA00022692"/>
    </source>
</evidence>
<organism evidence="11 12">
    <name type="scientific">Aromia moschata</name>
    <dbReference type="NCBI Taxonomy" id="1265417"/>
    <lineage>
        <taxon>Eukaryota</taxon>
        <taxon>Metazoa</taxon>
        <taxon>Ecdysozoa</taxon>
        <taxon>Arthropoda</taxon>
        <taxon>Hexapoda</taxon>
        <taxon>Insecta</taxon>
        <taxon>Pterygota</taxon>
        <taxon>Neoptera</taxon>
        <taxon>Endopterygota</taxon>
        <taxon>Coleoptera</taxon>
        <taxon>Polyphaga</taxon>
        <taxon>Cucujiformia</taxon>
        <taxon>Chrysomeloidea</taxon>
        <taxon>Cerambycidae</taxon>
        <taxon>Cerambycinae</taxon>
        <taxon>Callichromatini</taxon>
        <taxon>Aromia</taxon>
    </lineage>
</organism>
<evidence type="ECO:0000256" key="5">
    <source>
        <dbReference type="ARBA" id="ARBA00022824"/>
    </source>
</evidence>
<comment type="subcellular location">
    <subcellularLocation>
        <location evidence="1">Endoplasmic reticulum membrane</location>
        <topology evidence="1">Multi-pass membrane protein</topology>
    </subcellularLocation>
</comment>
<feature type="transmembrane region" description="Helical" evidence="10">
    <location>
        <begin position="291"/>
        <end position="312"/>
    </location>
</feature>
<dbReference type="GO" id="GO:0005789">
    <property type="term" value="C:endoplasmic reticulum membrane"/>
    <property type="evidence" value="ECO:0007669"/>
    <property type="project" value="UniProtKB-SubCell"/>
</dbReference>
<protein>
    <recommendedName>
        <fullName evidence="13">O-acyltransferase</fullName>
    </recommendedName>
</protein>
<comment type="similarity">
    <text evidence="2">Belongs to the membrane-bound acyltransferase family. Sterol o-acyltransferase subfamily.</text>
</comment>
<gene>
    <name evidence="11" type="ORF">NQ318_003059</name>
</gene>
<dbReference type="Proteomes" id="UP001162162">
    <property type="component" value="Unassembled WGS sequence"/>
</dbReference>
<feature type="transmembrane region" description="Helical" evidence="10">
    <location>
        <begin position="236"/>
        <end position="254"/>
    </location>
</feature>
<feature type="transmembrane region" description="Helical" evidence="10">
    <location>
        <begin position="158"/>
        <end position="180"/>
    </location>
</feature>
<sequence length="335" mass="39724">MVDAIVDAPYEYEGVLEGTSDRNEHISTSHFYNESILLMRLTMKTYAFIRSNVPKILKYKPHSDQESALPHFSKFLYFLFAPTLIYRNEYPSSTRITNSLTFPFSRTKTIRWNFVKHRLLEIVGVILYYNFLLHRFLLPTYEDFGLRKYSRSELMLSLLENFMIGILFFVLSFFLVLHSIQNLFAELLRFGDRMFYGSWWTCTSHRDYFRIWNIIVYDWSYHYIYKDICYVVKNKNAAMLLILTLSATAHEWILLHMFGFFVPALFVAFFFGSICIAFLELPKKNIVNVLFWYELILGCGCLVSVYALEYFARRNTPPEGLDYLLPRFATCDCIE</sequence>
<evidence type="ECO:0000256" key="2">
    <source>
        <dbReference type="ARBA" id="ARBA00009010"/>
    </source>
</evidence>
<dbReference type="EMBL" id="JAPWTK010000207">
    <property type="protein sequence ID" value="KAJ8945793.1"/>
    <property type="molecule type" value="Genomic_DNA"/>
</dbReference>
<feature type="transmembrane region" description="Helical" evidence="10">
    <location>
        <begin position="119"/>
        <end position="138"/>
    </location>
</feature>
<evidence type="ECO:0000256" key="1">
    <source>
        <dbReference type="ARBA" id="ARBA00004477"/>
    </source>
</evidence>
<evidence type="ECO:0000313" key="11">
    <source>
        <dbReference type="EMBL" id="KAJ8945793.1"/>
    </source>
</evidence>
<keyword evidence="4 10" id="KW-0812">Transmembrane</keyword>
<evidence type="ECO:0000256" key="6">
    <source>
        <dbReference type="ARBA" id="ARBA00022989"/>
    </source>
</evidence>
<dbReference type="GO" id="GO:0008203">
    <property type="term" value="P:cholesterol metabolic process"/>
    <property type="evidence" value="ECO:0007669"/>
    <property type="project" value="TreeGrafter"/>
</dbReference>
<keyword evidence="5" id="KW-0256">Endoplasmic reticulum</keyword>
<evidence type="ECO:0008006" key="13">
    <source>
        <dbReference type="Google" id="ProtNLM"/>
    </source>
</evidence>
<evidence type="ECO:0000256" key="3">
    <source>
        <dbReference type="ARBA" id="ARBA00022679"/>
    </source>
</evidence>